<dbReference type="AlphaFoldDB" id="A0A9J6H290"/>
<accession>A0A9J6H290</accession>
<name>A0A9J6H290_HAELO</name>
<dbReference type="GO" id="GO:0016758">
    <property type="term" value="F:hexosyltransferase activity"/>
    <property type="evidence" value="ECO:0007669"/>
    <property type="project" value="InterPro"/>
</dbReference>
<evidence type="ECO:0000256" key="1">
    <source>
        <dbReference type="ARBA" id="ARBA00004323"/>
    </source>
</evidence>
<evidence type="ECO:0000256" key="4">
    <source>
        <dbReference type="ARBA" id="ARBA00022679"/>
    </source>
</evidence>
<dbReference type="Pfam" id="PF01762">
    <property type="entry name" value="Galactosyl_T"/>
    <property type="match status" value="1"/>
</dbReference>
<keyword evidence="5" id="KW-0812">Transmembrane</keyword>
<dbReference type="EMBL" id="JABSTR010003347">
    <property type="protein sequence ID" value="KAH9384863.1"/>
    <property type="molecule type" value="Genomic_DNA"/>
</dbReference>
<dbReference type="PANTHER" id="PTHR11214">
    <property type="entry name" value="BETA-1,3-N-ACETYLGLUCOSAMINYLTRANSFERASE"/>
    <property type="match status" value="1"/>
</dbReference>
<evidence type="ECO:0000256" key="7">
    <source>
        <dbReference type="ARBA" id="ARBA00022989"/>
    </source>
</evidence>
<sequence length="382" mass="43454">MAVGRMVSAFQDFTMKKAGRKFSRMRNTVLILVTTVSVFAFSQLGNFTGLKDLLQDENLKHIEYWSHEFGRAALREGEQYEATRLPHRGGWAVEAHCREGIDVLFFVHACSRKWTRRAALRDTLIEEAAASRFNWAAVFFVGRRANDPLLDAWLNLEADALGDLVVFPFEDGYSTVTPKWVNGMQWVADHCPNVPVIVKLDDDVIVHPFKLSQYLKTELPREPARLHCYVSVGQPVNREPGSRYFVRTDDAPMKEYFTYCSGMAVIMTFNVMRTLLRASPKVHPHPTVGRPLKKPRGPWTLASTGLSCSRTEWCMRGKSLDLSSRLKSRDYALAFQETRTVLVKRNSIGKMQQAPLPYPYDVEFLERFSLTLSGKRALPDGA</sequence>
<evidence type="ECO:0000256" key="3">
    <source>
        <dbReference type="ARBA" id="ARBA00022676"/>
    </source>
</evidence>
<keyword evidence="6" id="KW-0735">Signal-anchor</keyword>
<protein>
    <recommendedName>
        <fullName evidence="10">Hexosyltransferase</fullName>
        <ecNumber evidence="10">2.4.1.-</ecNumber>
    </recommendedName>
</protein>
<evidence type="ECO:0000313" key="11">
    <source>
        <dbReference type="EMBL" id="KAH9384863.1"/>
    </source>
</evidence>
<proteinExistence type="inferred from homology"/>
<dbReference type="Proteomes" id="UP000821853">
    <property type="component" value="Unassembled WGS sequence"/>
</dbReference>
<gene>
    <name evidence="11" type="ORF">HPB48_026893</name>
</gene>
<dbReference type="GO" id="GO:0006493">
    <property type="term" value="P:protein O-linked glycosylation"/>
    <property type="evidence" value="ECO:0007669"/>
    <property type="project" value="TreeGrafter"/>
</dbReference>
<keyword evidence="9" id="KW-0472">Membrane</keyword>
<keyword evidence="8 10" id="KW-0333">Golgi apparatus</keyword>
<dbReference type="GO" id="GO:0000139">
    <property type="term" value="C:Golgi membrane"/>
    <property type="evidence" value="ECO:0007669"/>
    <property type="project" value="UniProtKB-SubCell"/>
</dbReference>
<dbReference type="OrthoDB" id="2139606at2759"/>
<keyword evidence="3 10" id="KW-0328">Glycosyltransferase</keyword>
<keyword evidence="7" id="KW-1133">Transmembrane helix</keyword>
<organism evidence="11 12">
    <name type="scientific">Haemaphysalis longicornis</name>
    <name type="common">Bush tick</name>
    <dbReference type="NCBI Taxonomy" id="44386"/>
    <lineage>
        <taxon>Eukaryota</taxon>
        <taxon>Metazoa</taxon>
        <taxon>Ecdysozoa</taxon>
        <taxon>Arthropoda</taxon>
        <taxon>Chelicerata</taxon>
        <taxon>Arachnida</taxon>
        <taxon>Acari</taxon>
        <taxon>Parasitiformes</taxon>
        <taxon>Ixodida</taxon>
        <taxon>Ixodoidea</taxon>
        <taxon>Ixodidae</taxon>
        <taxon>Haemaphysalinae</taxon>
        <taxon>Haemaphysalis</taxon>
    </lineage>
</organism>
<evidence type="ECO:0000256" key="2">
    <source>
        <dbReference type="ARBA" id="ARBA00008661"/>
    </source>
</evidence>
<evidence type="ECO:0000256" key="9">
    <source>
        <dbReference type="ARBA" id="ARBA00023136"/>
    </source>
</evidence>
<dbReference type="EC" id="2.4.1.-" evidence="10"/>
<evidence type="ECO:0000256" key="8">
    <source>
        <dbReference type="ARBA" id="ARBA00023034"/>
    </source>
</evidence>
<reference evidence="11 12" key="1">
    <citation type="journal article" date="2020" name="Cell">
        <title>Large-Scale Comparative Analyses of Tick Genomes Elucidate Their Genetic Diversity and Vector Capacities.</title>
        <authorList>
            <consortium name="Tick Genome and Microbiome Consortium (TIGMIC)"/>
            <person name="Jia N."/>
            <person name="Wang J."/>
            <person name="Shi W."/>
            <person name="Du L."/>
            <person name="Sun Y."/>
            <person name="Zhan W."/>
            <person name="Jiang J.F."/>
            <person name="Wang Q."/>
            <person name="Zhang B."/>
            <person name="Ji P."/>
            <person name="Bell-Sakyi L."/>
            <person name="Cui X.M."/>
            <person name="Yuan T.T."/>
            <person name="Jiang B.G."/>
            <person name="Yang W.F."/>
            <person name="Lam T.T."/>
            <person name="Chang Q.C."/>
            <person name="Ding S.J."/>
            <person name="Wang X.J."/>
            <person name="Zhu J.G."/>
            <person name="Ruan X.D."/>
            <person name="Zhao L."/>
            <person name="Wei J.T."/>
            <person name="Ye R.Z."/>
            <person name="Que T.C."/>
            <person name="Du C.H."/>
            <person name="Zhou Y.H."/>
            <person name="Cheng J.X."/>
            <person name="Dai P.F."/>
            <person name="Guo W.B."/>
            <person name="Han X.H."/>
            <person name="Huang E.J."/>
            <person name="Li L.F."/>
            <person name="Wei W."/>
            <person name="Gao Y.C."/>
            <person name="Liu J.Z."/>
            <person name="Shao H.Z."/>
            <person name="Wang X."/>
            <person name="Wang C.C."/>
            <person name="Yang T.C."/>
            <person name="Huo Q.B."/>
            <person name="Li W."/>
            <person name="Chen H.Y."/>
            <person name="Chen S.E."/>
            <person name="Zhou L.G."/>
            <person name="Ni X.B."/>
            <person name="Tian J.H."/>
            <person name="Sheng Y."/>
            <person name="Liu T."/>
            <person name="Pan Y.S."/>
            <person name="Xia L.Y."/>
            <person name="Li J."/>
            <person name="Zhao F."/>
            <person name="Cao W.C."/>
        </authorList>
    </citation>
    <scope>NUCLEOTIDE SEQUENCE [LARGE SCALE GENOMIC DNA]</scope>
    <source>
        <strain evidence="11">HaeL-2018</strain>
    </source>
</reference>
<dbReference type="Gene3D" id="3.90.550.50">
    <property type="match status" value="1"/>
</dbReference>
<evidence type="ECO:0000256" key="10">
    <source>
        <dbReference type="RuleBase" id="RU363063"/>
    </source>
</evidence>
<comment type="subcellular location">
    <subcellularLocation>
        <location evidence="1 10">Golgi apparatus membrane</location>
        <topology evidence="1 10">Single-pass type II membrane protein</topology>
    </subcellularLocation>
</comment>
<evidence type="ECO:0000256" key="5">
    <source>
        <dbReference type="ARBA" id="ARBA00022692"/>
    </source>
</evidence>
<keyword evidence="12" id="KW-1185">Reference proteome</keyword>
<dbReference type="VEuPathDB" id="VectorBase:HLOH_047674"/>
<comment type="caution">
    <text evidence="11">The sequence shown here is derived from an EMBL/GenBank/DDBJ whole genome shotgun (WGS) entry which is preliminary data.</text>
</comment>
<keyword evidence="4" id="KW-0808">Transferase</keyword>
<evidence type="ECO:0000256" key="6">
    <source>
        <dbReference type="ARBA" id="ARBA00022968"/>
    </source>
</evidence>
<dbReference type="PANTHER" id="PTHR11214:SF376">
    <property type="entry name" value="HEXOSYLTRANSFERASE"/>
    <property type="match status" value="1"/>
</dbReference>
<evidence type="ECO:0000313" key="12">
    <source>
        <dbReference type="Proteomes" id="UP000821853"/>
    </source>
</evidence>
<dbReference type="InterPro" id="IPR002659">
    <property type="entry name" value="Glyco_trans_31"/>
</dbReference>
<comment type="similarity">
    <text evidence="2 10">Belongs to the glycosyltransferase 31 family.</text>
</comment>